<dbReference type="Proteomes" id="UP000467249">
    <property type="component" value="Chromosome"/>
</dbReference>
<accession>A0A6N4WCH5</accession>
<name>A0A6N4WCH5_9MYCO</name>
<protein>
    <submittedName>
        <fullName evidence="1">Uncharacterized protein</fullName>
    </submittedName>
</protein>
<dbReference type="EMBL" id="AP022620">
    <property type="protein sequence ID" value="BBZ77774.1"/>
    <property type="molecule type" value="Genomic_DNA"/>
</dbReference>
<gene>
    <name evidence="1" type="ORF">MANY_31110</name>
</gene>
<evidence type="ECO:0000313" key="2">
    <source>
        <dbReference type="Proteomes" id="UP000467249"/>
    </source>
</evidence>
<sequence>MNWVTPAPEPVGLYDRFLPAHFWPHTWLNTAIAFCCAVEPSAVSAFLPPQSAEDADEPDAPADEDDDLLLLSLPQAVNVNPVIAVADTVTRNALPKLFRFTYPTFSSSVRLGTAERVIGEVMRQGWTEPVEKMNPG</sequence>
<organism evidence="1 2">
    <name type="scientific">Mycolicibacterium anyangense</name>
    <dbReference type="NCBI Taxonomy" id="1431246"/>
    <lineage>
        <taxon>Bacteria</taxon>
        <taxon>Bacillati</taxon>
        <taxon>Actinomycetota</taxon>
        <taxon>Actinomycetes</taxon>
        <taxon>Mycobacteriales</taxon>
        <taxon>Mycobacteriaceae</taxon>
        <taxon>Mycolicibacterium</taxon>
    </lineage>
</organism>
<reference evidence="1 2" key="1">
    <citation type="journal article" date="2019" name="Emerg. Microbes Infect.">
        <title>Comprehensive subspecies identification of 175 nontuberculous mycobacteria species based on 7547 genomic profiles.</title>
        <authorList>
            <person name="Matsumoto Y."/>
            <person name="Kinjo T."/>
            <person name="Motooka D."/>
            <person name="Nabeya D."/>
            <person name="Jung N."/>
            <person name="Uechi K."/>
            <person name="Horii T."/>
            <person name="Iida T."/>
            <person name="Fujita J."/>
            <person name="Nakamura S."/>
        </authorList>
    </citation>
    <scope>NUCLEOTIDE SEQUENCE [LARGE SCALE GENOMIC DNA]</scope>
    <source>
        <strain evidence="1 2">JCM 30275</strain>
    </source>
</reference>
<proteinExistence type="predicted"/>
<evidence type="ECO:0000313" key="1">
    <source>
        <dbReference type="EMBL" id="BBZ77774.1"/>
    </source>
</evidence>
<keyword evidence="2" id="KW-1185">Reference proteome</keyword>
<dbReference type="KEGG" id="many:MANY_31110"/>
<dbReference type="AlphaFoldDB" id="A0A6N4WCH5"/>